<reference evidence="7" key="1">
    <citation type="journal article" date="2019" name="Int. J. Syst. Evol. Microbiol.">
        <title>The Global Catalogue of Microorganisms (GCM) 10K type strain sequencing project: providing services to taxonomists for standard genome sequencing and annotation.</title>
        <authorList>
            <consortium name="The Broad Institute Genomics Platform"/>
            <consortium name="The Broad Institute Genome Sequencing Center for Infectious Disease"/>
            <person name="Wu L."/>
            <person name="Ma J."/>
        </authorList>
    </citation>
    <scope>NUCLEOTIDE SEQUENCE [LARGE SCALE GENOMIC DNA]</scope>
    <source>
        <strain evidence="7">XZYJT-10</strain>
    </source>
</reference>
<evidence type="ECO:0000259" key="5">
    <source>
        <dbReference type="PROSITE" id="PS50977"/>
    </source>
</evidence>
<dbReference type="PANTHER" id="PTHR30055">
    <property type="entry name" value="HTH-TYPE TRANSCRIPTIONAL REGULATOR RUTR"/>
    <property type="match status" value="1"/>
</dbReference>
<evidence type="ECO:0000256" key="2">
    <source>
        <dbReference type="ARBA" id="ARBA00023125"/>
    </source>
</evidence>
<dbReference type="RefSeq" id="WP_378976016.1">
    <property type="nucleotide sequence ID" value="NZ_JBHTBJ010000039.1"/>
</dbReference>
<feature type="DNA-binding region" description="H-T-H motif" evidence="4">
    <location>
        <begin position="33"/>
        <end position="52"/>
    </location>
</feature>
<evidence type="ECO:0000256" key="4">
    <source>
        <dbReference type="PROSITE-ProRule" id="PRU00335"/>
    </source>
</evidence>
<dbReference type="Pfam" id="PF00440">
    <property type="entry name" value="TetR_N"/>
    <property type="match status" value="1"/>
</dbReference>
<evidence type="ECO:0000313" key="6">
    <source>
        <dbReference type="EMBL" id="MFC7278901.1"/>
    </source>
</evidence>
<dbReference type="InterPro" id="IPR011075">
    <property type="entry name" value="TetR_C"/>
</dbReference>
<keyword evidence="2 4" id="KW-0238">DNA-binding</keyword>
<comment type="caution">
    <text evidence="6">The sequence shown here is derived from an EMBL/GenBank/DDBJ whole genome shotgun (WGS) entry which is preliminary data.</text>
</comment>
<keyword evidence="3" id="KW-0804">Transcription</keyword>
<dbReference type="Pfam" id="PF16859">
    <property type="entry name" value="TetR_C_11"/>
    <property type="match status" value="1"/>
</dbReference>
<protein>
    <submittedName>
        <fullName evidence="6">TetR/AcrR family transcriptional regulator</fullName>
    </submittedName>
</protein>
<feature type="domain" description="HTH tetR-type" evidence="5">
    <location>
        <begin position="10"/>
        <end position="70"/>
    </location>
</feature>
<evidence type="ECO:0000256" key="3">
    <source>
        <dbReference type="ARBA" id="ARBA00023163"/>
    </source>
</evidence>
<dbReference type="SUPFAM" id="SSF46689">
    <property type="entry name" value="Homeodomain-like"/>
    <property type="match status" value="1"/>
</dbReference>
<accession>A0ABW2I222</accession>
<dbReference type="InterPro" id="IPR009057">
    <property type="entry name" value="Homeodomain-like_sf"/>
</dbReference>
<keyword evidence="1" id="KW-0805">Transcription regulation</keyword>
<dbReference type="InterPro" id="IPR001647">
    <property type="entry name" value="HTH_TetR"/>
</dbReference>
<dbReference type="SUPFAM" id="SSF48498">
    <property type="entry name" value="Tetracyclin repressor-like, C-terminal domain"/>
    <property type="match status" value="1"/>
</dbReference>
<evidence type="ECO:0000256" key="1">
    <source>
        <dbReference type="ARBA" id="ARBA00023015"/>
    </source>
</evidence>
<proteinExistence type="predicted"/>
<dbReference type="InterPro" id="IPR036271">
    <property type="entry name" value="Tet_transcr_reg_TetR-rel_C_sf"/>
</dbReference>
<dbReference type="EMBL" id="JBHTBJ010000039">
    <property type="protein sequence ID" value="MFC7278901.1"/>
    <property type="molecule type" value="Genomic_DNA"/>
</dbReference>
<name>A0ABW2I222_9ACTN</name>
<dbReference type="Gene3D" id="1.10.10.60">
    <property type="entry name" value="Homeodomain-like"/>
    <property type="match status" value="1"/>
</dbReference>
<sequence length="197" mass="22093">MAGETRRRGAALEEALLEAAWQELTDVGYARFTIEGVAARAGTSRPVIYRRWAQRADLAIAAIQHFSRYEEIAEVPDTGSFRDDLIAVLRDVSGRRSALITLFSVQMGEFFAETGSTPAELRAQFLAARQRPFGFDRVLERAIERGDVDPERLTPRVRAVPGDLLRHELLMTLRPASEQAIAEIVDEVFLPLVTKQR</sequence>
<dbReference type="InterPro" id="IPR050109">
    <property type="entry name" value="HTH-type_TetR-like_transc_reg"/>
</dbReference>
<organism evidence="6 7">
    <name type="scientific">Paractinoplanes rhizophilus</name>
    <dbReference type="NCBI Taxonomy" id="1416877"/>
    <lineage>
        <taxon>Bacteria</taxon>
        <taxon>Bacillati</taxon>
        <taxon>Actinomycetota</taxon>
        <taxon>Actinomycetes</taxon>
        <taxon>Micromonosporales</taxon>
        <taxon>Micromonosporaceae</taxon>
        <taxon>Paractinoplanes</taxon>
    </lineage>
</organism>
<dbReference type="Proteomes" id="UP001596548">
    <property type="component" value="Unassembled WGS sequence"/>
</dbReference>
<dbReference type="Gene3D" id="1.10.357.10">
    <property type="entry name" value="Tetracycline Repressor, domain 2"/>
    <property type="match status" value="1"/>
</dbReference>
<gene>
    <name evidence="6" type="ORF">ACFQS1_33470</name>
</gene>
<keyword evidence="7" id="KW-1185">Reference proteome</keyword>
<dbReference type="PANTHER" id="PTHR30055:SF148">
    <property type="entry name" value="TETR-FAMILY TRANSCRIPTIONAL REGULATOR"/>
    <property type="match status" value="1"/>
</dbReference>
<dbReference type="PROSITE" id="PS50977">
    <property type="entry name" value="HTH_TETR_2"/>
    <property type="match status" value="1"/>
</dbReference>
<evidence type="ECO:0000313" key="7">
    <source>
        <dbReference type="Proteomes" id="UP001596548"/>
    </source>
</evidence>